<dbReference type="Gene3D" id="1.25.40.10">
    <property type="entry name" value="Tetratricopeptide repeat domain"/>
    <property type="match status" value="2"/>
</dbReference>
<dbReference type="PANTHER" id="PTHR47691">
    <property type="entry name" value="REGULATOR-RELATED"/>
    <property type="match status" value="1"/>
</dbReference>
<dbReference type="GO" id="GO:0003677">
    <property type="term" value="F:DNA binding"/>
    <property type="evidence" value="ECO:0007669"/>
    <property type="project" value="UniProtKB-UniRule"/>
</dbReference>
<dbReference type="InterPro" id="IPR001867">
    <property type="entry name" value="OmpR/PhoB-type_DNA-bd"/>
</dbReference>
<dbReference type="Pfam" id="PF25872">
    <property type="entry name" value="HTH_77"/>
    <property type="match status" value="1"/>
</dbReference>
<evidence type="ECO:0000313" key="5">
    <source>
        <dbReference type="EMBL" id="TCC06020.1"/>
    </source>
</evidence>
<dbReference type="Pfam" id="PF00486">
    <property type="entry name" value="Trans_reg_C"/>
    <property type="match status" value="1"/>
</dbReference>
<dbReference type="PANTHER" id="PTHR47691:SF3">
    <property type="entry name" value="HTH-TYPE TRANSCRIPTIONAL REGULATOR RV0890C-RELATED"/>
    <property type="match status" value="1"/>
</dbReference>
<evidence type="ECO:0000256" key="1">
    <source>
        <dbReference type="ARBA" id="ARBA00005820"/>
    </source>
</evidence>
<reference evidence="5 6" key="1">
    <citation type="submission" date="2019-02" db="EMBL/GenBank/DDBJ databases">
        <title>Kribbella capetownensis sp. nov. and Kribbella speibonae sp. nov., isolated from soil.</title>
        <authorList>
            <person name="Curtis S.M."/>
            <person name="Norton I."/>
            <person name="Everest G.J."/>
            <person name="Meyers P.R."/>
        </authorList>
    </citation>
    <scope>NUCLEOTIDE SEQUENCE [LARGE SCALE GENOMIC DNA]</scope>
    <source>
        <strain evidence="5 6">KCTC 29219</strain>
    </source>
</reference>
<evidence type="ECO:0000313" key="6">
    <source>
        <dbReference type="Proteomes" id="UP000292346"/>
    </source>
</evidence>
<feature type="DNA-binding region" description="OmpR/PhoB-type" evidence="3">
    <location>
        <begin position="1"/>
        <end position="90"/>
    </location>
</feature>
<dbReference type="AlphaFoldDB" id="A0A4R0HAC7"/>
<dbReference type="InterPro" id="IPR027417">
    <property type="entry name" value="P-loop_NTPase"/>
</dbReference>
<dbReference type="OrthoDB" id="3755432at2"/>
<dbReference type="SMART" id="SM00862">
    <property type="entry name" value="Trans_reg_C"/>
    <property type="match status" value="1"/>
</dbReference>
<dbReference type="Proteomes" id="UP000292346">
    <property type="component" value="Unassembled WGS sequence"/>
</dbReference>
<comment type="similarity">
    <text evidence="1">Belongs to the AfsR/DnrI/RedD regulatory family.</text>
</comment>
<proteinExistence type="inferred from homology"/>
<dbReference type="GO" id="GO:0000160">
    <property type="term" value="P:phosphorelay signal transduction system"/>
    <property type="evidence" value="ECO:0007669"/>
    <property type="project" value="InterPro"/>
</dbReference>
<dbReference type="SUPFAM" id="SSF48452">
    <property type="entry name" value="TPR-like"/>
    <property type="match status" value="2"/>
</dbReference>
<keyword evidence="6" id="KW-1185">Reference proteome</keyword>
<dbReference type="PROSITE" id="PS51755">
    <property type="entry name" value="OMPR_PHOB"/>
    <property type="match status" value="1"/>
</dbReference>
<sequence length="1040" mass="113647">MQIGMLGPFEVRAGDEGLVDVPGARLRGLLIVLALEAGRVVPKATLVDWIWGEQPPADAANALQRLVSRLRKVLPDGSVEGHTDGYRLQIDPDAVDAVRFERLVTRARTDQDPQGVRLLREALALWRGPAMQDVGLTESGAFDAAVTRLDGLRLTAMEDRYDAEITLGHGADLVTELTDLVAAHPVRERLVAALMRALVASGRDTEALRVYERTRETLADELGVDPSPELSALHVALLRGELVRRDEKRNTNLREELTTYVGKETDIATVRDLIAGHRLTTLIGPGGSGKTRLATETARSVLGDLPDGAWMVELAAIGADGDVAQATLGALALRDALLGDVPDAAPTDRVIAAVRERAMLLILDNCEHVIESAATFAHRVLGECPRLRILATSREPLGITGEALWPVAPLALPTDSSEIAASPAVRLLQDRARAVRADLALDLETMARICRALDGMPLAIELAAARLRTMSLEQLANRLDDRFRLLTGGSRTALPRHRTLRAVVDWSWELLSDAERAALRRLSVFAGGASLEAAEQVCAGGEVESWEVLDLLTALTEKSLVVTKDEGAPRYRLLGTIKEYAQQRLEEAGETDQTRRTHLAYFTELAETADPHLRRTEQLEWLAIVEGEHDNLAAAMRAVLAAGDAAGAMRLAAAAGWYWWFAGHKVEGSEFLMAAPTIPGEVPDETRAVVYAFVTGFMTSGRGRDESNAEEWIRKSADVSRRIKYSHPAVTMSEALERLLEGPSEFVSAFEPLLTDEDPWVRALARLQTGKMRIMLGDGDVDADVALETAVREFRAIGERWGMSFALTELADRVAVRGEFAEACEYYEQAIAVAAEVGATEDVVKMRSRQAQLYWLMDDHEASATAMAESLRQAERVAWPEALIELTLCKAELARWSGDLEEARRQLDLATTMLGHEAERANLRSMIQDVLGYLATDLDQAWQHRSAAFQAATESGHAPGIAQMLVGIADLALRTDQDEQAARLLAASAVVRGLPDRSNPDVAKVEQETRRRLGDAKFTEATEEGRQASWRELVEVTLAS</sequence>
<evidence type="ECO:0000256" key="3">
    <source>
        <dbReference type="PROSITE-ProRule" id="PRU01091"/>
    </source>
</evidence>
<dbReference type="InterPro" id="IPR016032">
    <property type="entry name" value="Sig_transdc_resp-reg_C-effctor"/>
</dbReference>
<evidence type="ECO:0000259" key="4">
    <source>
        <dbReference type="PROSITE" id="PS51755"/>
    </source>
</evidence>
<dbReference type="GO" id="GO:0006355">
    <property type="term" value="P:regulation of DNA-templated transcription"/>
    <property type="evidence" value="ECO:0007669"/>
    <property type="project" value="InterPro"/>
</dbReference>
<dbReference type="Gene3D" id="1.10.10.10">
    <property type="entry name" value="Winged helix-like DNA-binding domain superfamily/Winged helix DNA-binding domain"/>
    <property type="match status" value="1"/>
</dbReference>
<keyword evidence="2 3" id="KW-0238">DNA-binding</keyword>
<dbReference type="InterPro" id="IPR058852">
    <property type="entry name" value="HTH_77"/>
</dbReference>
<organism evidence="5 6">
    <name type="scientific">Kribbella soli</name>
    <dbReference type="NCBI Taxonomy" id="1124743"/>
    <lineage>
        <taxon>Bacteria</taxon>
        <taxon>Bacillati</taxon>
        <taxon>Actinomycetota</taxon>
        <taxon>Actinomycetes</taxon>
        <taxon>Propionibacteriales</taxon>
        <taxon>Kribbellaceae</taxon>
        <taxon>Kribbella</taxon>
    </lineage>
</organism>
<comment type="caution">
    <text evidence="5">The sequence shown here is derived from an EMBL/GenBank/DDBJ whole genome shotgun (WGS) entry which is preliminary data.</text>
</comment>
<protein>
    <submittedName>
        <fullName evidence="5">AfsR/SARP family transcriptional regulator</fullName>
    </submittedName>
</protein>
<accession>A0A4R0HAC7</accession>
<dbReference type="InterPro" id="IPR005158">
    <property type="entry name" value="BTAD"/>
</dbReference>
<dbReference type="EMBL" id="SJJZ01000003">
    <property type="protein sequence ID" value="TCC06020.1"/>
    <property type="molecule type" value="Genomic_DNA"/>
</dbReference>
<evidence type="ECO:0000256" key="2">
    <source>
        <dbReference type="ARBA" id="ARBA00023125"/>
    </source>
</evidence>
<dbReference type="InterPro" id="IPR036388">
    <property type="entry name" value="WH-like_DNA-bd_sf"/>
</dbReference>
<dbReference type="SMART" id="SM01043">
    <property type="entry name" value="BTAD"/>
    <property type="match status" value="1"/>
</dbReference>
<dbReference type="SUPFAM" id="SSF46894">
    <property type="entry name" value="C-terminal effector domain of the bipartite response regulators"/>
    <property type="match status" value="1"/>
</dbReference>
<dbReference type="InterPro" id="IPR011990">
    <property type="entry name" value="TPR-like_helical_dom_sf"/>
</dbReference>
<dbReference type="CDD" id="cd15831">
    <property type="entry name" value="BTAD"/>
    <property type="match status" value="1"/>
</dbReference>
<dbReference type="PRINTS" id="PR00364">
    <property type="entry name" value="DISEASERSIST"/>
</dbReference>
<feature type="domain" description="OmpR/PhoB-type" evidence="4">
    <location>
        <begin position="1"/>
        <end position="90"/>
    </location>
</feature>
<gene>
    <name evidence="5" type="ORF">E0H45_29015</name>
</gene>
<dbReference type="Pfam" id="PF03704">
    <property type="entry name" value="BTAD"/>
    <property type="match status" value="1"/>
</dbReference>
<dbReference type="SUPFAM" id="SSF52540">
    <property type="entry name" value="P-loop containing nucleoside triphosphate hydrolases"/>
    <property type="match status" value="1"/>
</dbReference>
<name>A0A4R0HAC7_9ACTN</name>